<dbReference type="AlphaFoldDB" id="A0A418EKX8"/>
<sequence>MEVGGGGTSGFKDFDDIFGECEPEDKPTSLADVVPWDVEPKPPSLVQEDAHSSVATPVGDAFLVTWDTSVATMEFKTSESLDFLDIPSERSGFGEAPHESFADVLAAVDSSTEFLDIPNERSGFGEAPRESFADVLAPVGSSTEFLDIASERSGFGEAPRESFADVLAPVNSSTEFLDIPNERSGFGEAPCESFADVLAPVDSSTEFLDIPSERSGFGEAPCESFAEFSAPVGSSTEFLDIPSERSGFGEAPRESFAEFSAPVDSSIEFLDIANERSGFGEAPREPFAEFSAPVDSSTEFGDFSAPADDYAGFTPSSVADASSADEFGDFESSDVTSFGDFTFENTQKPIVCTSLLDVLVKDIHTNHVKWDASTASVREEAAYALQQCKAALAQKVNEAVVHHALFSETSTAYAEYQSTIHSSDRSAILAALRKLQLDIFEDMSTKATLSMAEQAALSAQASIASHAQQHKDKAPGLKFQFAWHSKDKPDHDDRVASIRVLTPTGASISKLHRNSFSNMHATTNTASGGGSEGEHTSGSDGDGDNWETASATSDCTTGGTADDHRPSQPSRTGSGSLAGAVTGSGLMKKLSTKLGFSSLRSTLSLASTKTKVVSLSLRRKGDSAVRTFEAPMDSISGGFDELKWKCAVFLYDADEVAAVAPSQIQVIGSNGVTVSSTDRFALQKLLKDKGTVWTVDVGTDAKESTSDT</sequence>
<dbReference type="Proteomes" id="UP000286510">
    <property type="component" value="Unassembled WGS sequence"/>
</dbReference>
<dbReference type="VEuPathDB" id="FungiDB:H257_00760"/>
<feature type="region of interest" description="Disordered" evidence="1">
    <location>
        <begin position="1"/>
        <end position="52"/>
    </location>
</feature>
<name>A0A418EKX8_APHAT</name>
<evidence type="ECO:0000313" key="3">
    <source>
        <dbReference type="Proteomes" id="UP000286510"/>
    </source>
</evidence>
<evidence type="ECO:0000256" key="1">
    <source>
        <dbReference type="SAM" id="MobiDB-lite"/>
    </source>
</evidence>
<feature type="region of interest" description="Disordered" evidence="1">
    <location>
        <begin position="519"/>
        <end position="579"/>
    </location>
</feature>
<protein>
    <submittedName>
        <fullName evidence="2">Uncharacterized protein</fullName>
    </submittedName>
</protein>
<comment type="caution">
    <text evidence="2">The sequence shown here is derived from an EMBL/GenBank/DDBJ whole genome shotgun (WGS) entry which is preliminary data.</text>
</comment>
<reference evidence="2 3" key="1">
    <citation type="submission" date="2018-08" db="EMBL/GenBank/DDBJ databases">
        <title>Aphanomyces genome sequencing and annotation.</title>
        <authorList>
            <person name="Minardi D."/>
            <person name="Oidtmann B."/>
            <person name="Van Der Giezen M."/>
            <person name="Studholme D.J."/>
        </authorList>
    </citation>
    <scope>NUCLEOTIDE SEQUENCE [LARGE SCALE GENOMIC DNA]</scope>
    <source>
        <strain evidence="2 3">FDL457</strain>
    </source>
</reference>
<proteinExistence type="predicted"/>
<gene>
    <name evidence="2" type="ORF">DYB26_003895</name>
</gene>
<accession>A0A418EKX8</accession>
<organism evidence="2 3">
    <name type="scientific">Aphanomyces astaci</name>
    <name type="common">Crayfish plague agent</name>
    <dbReference type="NCBI Taxonomy" id="112090"/>
    <lineage>
        <taxon>Eukaryota</taxon>
        <taxon>Sar</taxon>
        <taxon>Stramenopiles</taxon>
        <taxon>Oomycota</taxon>
        <taxon>Saprolegniomycetes</taxon>
        <taxon>Saprolegniales</taxon>
        <taxon>Verrucalvaceae</taxon>
        <taxon>Aphanomyces</taxon>
    </lineage>
</organism>
<evidence type="ECO:0000313" key="2">
    <source>
        <dbReference type="EMBL" id="RHZ15059.1"/>
    </source>
</evidence>
<feature type="compositionally biased region" description="Polar residues" evidence="1">
    <location>
        <begin position="547"/>
        <end position="559"/>
    </location>
</feature>
<dbReference type="EMBL" id="QUTF01013994">
    <property type="protein sequence ID" value="RHZ15059.1"/>
    <property type="molecule type" value="Genomic_DNA"/>
</dbReference>